<sequence length="65" mass="6208">MALAANGTYAVAARTGPVTEAAVCASLCPVVTALAARGLLSGRLRAVQDAGAGLALAGSLLPATD</sequence>
<dbReference type="SUPFAM" id="SSF103481">
    <property type="entry name" value="Multidrug resistance efflux transporter EmrE"/>
    <property type="match status" value="1"/>
</dbReference>
<protein>
    <submittedName>
        <fullName evidence="1">Integral membrane protein</fullName>
    </submittedName>
</protein>
<reference evidence="1" key="1">
    <citation type="submission" date="2009-02" db="EMBL/GenBank/DDBJ databases">
        <title>Annotation of Streptomyces griseoflavus strain Tu4000.</title>
        <authorList>
            <consortium name="The Broad Institute Genome Sequencing Platform"/>
            <consortium name="Broad Institute Microbial Sequencing Center"/>
            <person name="Fischbach M."/>
            <person name="Godfrey P."/>
            <person name="Ward D."/>
            <person name="Young S."/>
            <person name="Zeng Q."/>
            <person name="Koehrsen M."/>
            <person name="Alvarado L."/>
            <person name="Berlin A.M."/>
            <person name="Bochicchio J."/>
            <person name="Borenstein D."/>
            <person name="Chapman S.B."/>
            <person name="Chen Z."/>
            <person name="Engels R."/>
            <person name="Freedman E."/>
            <person name="Gellesch M."/>
            <person name="Goldberg J."/>
            <person name="Griggs A."/>
            <person name="Gujja S."/>
            <person name="Heilman E.R."/>
            <person name="Heiman D.I."/>
            <person name="Hepburn T.A."/>
            <person name="Howarth C."/>
            <person name="Jen D."/>
            <person name="Larson L."/>
            <person name="Lewis B."/>
            <person name="Mehta T."/>
            <person name="Park D."/>
            <person name="Pearson M."/>
            <person name="Richards J."/>
            <person name="Roberts A."/>
            <person name="Saif S."/>
            <person name="Shea T.D."/>
            <person name="Shenoy N."/>
            <person name="Sisk P."/>
            <person name="Stolte C."/>
            <person name="Sykes S.N."/>
            <person name="Thomson T."/>
            <person name="Walk T."/>
            <person name="White J."/>
            <person name="Yandava C."/>
            <person name="Straight P."/>
            <person name="Clardy J."/>
            <person name="Hung D."/>
            <person name="Kolter R."/>
            <person name="Mekalanos J."/>
            <person name="Walker S."/>
            <person name="Walsh C.T."/>
            <person name="Wieland-Brown L.C."/>
            <person name="Haas B."/>
            <person name="Nusbaum C."/>
            <person name="Birren B."/>
        </authorList>
    </citation>
    <scope>NUCLEOTIDE SEQUENCE [LARGE SCALE GENOMIC DNA]</scope>
    <source>
        <strain evidence="1">Tu4000</strain>
    </source>
</reference>
<evidence type="ECO:0000313" key="1">
    <source>
        <dbReference type="EMBL" id="EFL42582.1"/>
    </source>
</evidence>
<dbReference type="Proteomes" id="UP000002968">
    <property type="component" value="Unassembled WGS sequence"/>
</dbReference>
<dbReference type="eggNOG" id="COG0697">
    <property type="taxonomic scope" value="Bacteria"/>
</dbReference>
<dbReference type="HOGENOM" id="CLU_2847951_0_0_11"/>
<gene>
    <name evidence="1" type="ORF">SSRG_05386</name>
</gene>
<dbReference type="AlphaFoldDB" id="D9XW31"/>
<organism evidence="1 2">
    <name type="scientific">Streptomyces griseoflavus Tu4000</name>
    <dbReference type="NCBI Taxonomy" id="467200"/>
    <lineage>
        <taxon>Bacteria</taxon>
        <taxon>Bacillati</taxon>
        <taxon>Actinomycetota</taxon>
        <taxon>Actinomycetes</taxon>
        <taxon>Kitasatosporales</taxon>
        <taxon>Streptomycetaceae</taxon>
        <taxon>Streptomyces</taxon>
    </lineage>
</organism>
<dbReference type="EMBL" id="GG657758">
    <property type="protein sequence ID" value="EFL42582.1"/>
    <property type="molecule type" value="Genomic_DNA"/>
</dbReference>
<dbReference type="STRING" id="467200.SSRG_05386"/>
<accession>D9XW31</accession>
<dbReference type="InterPro" id="IPR037185">
    <property type="entry name" value="EmrE-like"/>
</dbReference>
<name>D9XW31_9ACTN</name>
<keyword evidence="2" id="KW-1185">Reference proteome</keyword>
<proteinExistence type="predicted"/>
<evidence type="ECO:0000313" key="2">
    <source>
        <dbReference type="Proteomes" id="UP000002968"/>
    </source>
</evidence>